<gene>
    <name evidence="7" type="ORF">CPJCM30710_14370</name>
</gene>
<dbReference type="SUPFAM" id="SSF53850">
    <property type="entry name" value="Periplasmic binding protein-like II"/>
    <property type="match status" value="1"/>
</dbReference>
<evidence type="ECO:0000313" key="7">
    <source>
        <dbReference type="EMBL" id="GIM28771.1"/>
    </source>
</evidence>
<dbReference type="GO" id="GO:0030313">
    <property type="term" value="C:cell envelope"/>
    <property type="evidence" value="ECO:0007669"/>
    <property type="project" value="UniProtKB-SubCell"/>
</dbReference>
<dbReference type="InterPro" id="IPR001638">
    <property type="entry name" value="Solute-binding_3/MltF_N"/>
</dbReference>
<organism evidence="7 8">
    <name type="scientific">Clostridium polyendosporum</name>
    <dbReference type="NCBI Taxonomy" id="69208"/>
    <lineage>
        <taxon>Bacteria</taxon>
        <taxon>Bacillati</taxon>
        <taxon>Bacillota</taxon>
        <taxon>Clostridia</taxon>
        <taxon>Eubacteriales</taxon>
        <taxon>Clostridiaceae</taxon>
        <taxon>Clostridium</taxon>
    </lineage>
</organism>
<dbReference type="PROSITE" id="PS51257">
    <property type="entry name" value="PROKAR_LIPOPROTEIN"/>
    <property type="match status" value="1"/>
</dbReference>
<comment type="subcellular location">
    <subcellularLocation>
        <location evidence="1">Cell envelope</location>
    </subcellularLocation>
</comment>
<comment type="similarity">
    <text evidence="2 4">Belongs to the bacterial solute-binding protein 3 family.</text>
</comment>
<dbReference type="EMBL" id="BOPZ01000009">
    <property type="protein sequence ID" value="GIM28771.1"/>
    <property type="molecule type" value="Genomic_DNA"/>
</dbReference>
<dbReference type="InterPro" id="IPR018313">
    <property type="entry name" value="SBP_3_CS"/>
</dbReference>
<reference evidence="7" key="1">
    <citation type="submission" date="2021-03" db="EMBL/GenBank/DDBJ databases">
        <title>Taxonomic study of Clostridium polyendosporum from meadow-gley soil under rice.</title>
        <authorList>
            <person name="Kobayashi H."/>
            <person name="Tanizawa Y."/>
            <person name="Yagura M."/>
        </authorList>
    </citation>
    <scope>NUCLEOTIDE SEQUENCE</scope>
    <source>
        <strain evidence="7">JCM 30710</strain>
    </source>
</reference>
<proteinExistence type="inferred from homology"/>
<feature type="domain" description="Solute-binding protein family 3/N-terminal" evidence="6">
    <location>
        <begin position="47"/>
        <end position="270"/>
    </location>
</feature>
<dbReference type="AlphaFoldDB" id="A0A919VGM0"/>
<dbReference type="Pfam" id="PF00497">
    <property type="entry name" value="SBP_bac_3"/>
    <property type="match status" value="1"/>
</dbReference>
<evidence type="ECO:0000256" key="3">
    <source>
        <dbReference type="ARBA" id="ARBA00022729"/>
    </source>
</evidence>
<evidence type="ECO:0000256" key="4">
    <source>
        <dbReference type="RuleBase" id="RU003744"/>
    </source>
</evidence>
<dbReference type="PANTHER" id="PTHR35936:SF17">
    <property type="entry name" value="ARGININE-BINDING EXTRACELLULAR PROTEIN ARTP"/>
    <property type="match status" value="1"/>
</dbReference>
<evidence type="ECO:0000259" key="6">
    <source>
        <dbReference type="SMART" id="SM00062"/>
    </source>
</evidence>
<dbReference type="Gene3D" id="3.40.190.10">
    <property type="entry name" value="Periplasmic binding protein-like II"/>
    <property type="match status" value="2"/>
</dbReference>
<comment type="caution">
    <text evidence="7">The sequence shown here is derived from an EMBL/GenBank/DDBJ whole genome shotgun (WGS) entry which is preliminary data.</text>
</comment>
<dbReference type="CDD" id="cd13620">
    <property type="entry name" value="PBP2_GltS"/>
    <property type="match status" value="1"/>
</dbReference>
<sequence length="275" mass="30082">MKKGLFKKVVAGVLISVFALGLVSCANKDEKAAEKASAVDRIKKAGKLVLGTSADYPPYEFHKSVNGKDTIIGFDIEIAREIAKSLGVELEISDMKFDGLLAALKTGKVDMIISGMNPTEERKKSVDFSKVYYNANQFVVVRAEDKDKVKSLVDLNGKKIGVQKATVQESLAKDQIKDAQLKSLGKIPDIVLELRNKKVDAAVIEGPVAKFYTDKNKDLVITDAAFSVKEDEKGSAIAIQKGSDDFLKIVNDTLDRLIKEGKIEKFVIEATNQVE</sequence>
<feature type="signal peptide" evidence="5">
    <location>
        <begin position="1"/>
        <end position="28"/>
    </location>
</feature>
<keyword evidence="3 5" id="KW-0732">Signal</keyword>
<dbReference type="PANTHER" id="PTHR35936">
    <property type="entry name" value="MEMBRANE-BOUND LYTIC MUREIN TRANSGLYCOSYLASE F"/>
    <property type="match status" value="1"/>
</dbReference>
<evidence type="ECO:0000256" key="2">
    <source>
        <dbReference type="ARBA" id="ARBA00010333"/>
    </source>
</evidence>
<dbReference type="RefSeq" id="WP_212903490.1">
    <property type="nucleotide sequence ID" value="NZ_BOPZ01000009.1"/>
</dbReference>
<evidence type="ECO:0000256" key="1">
    <source>
        <dbReference type="ARBA" id="ARBA00004196"/>
    </source>
</evidence>
<protein>
    <submittedName>
        <fullName evidence="7">Amino acid ABC transporter</fullName>
    </submittedName>
</protein>
<accession>A0A919VGM0</accession>
<dbReference type="Proteomes" id="UP000679179">
    <property type="component" value="Unassembled WGS sequence"/>
</dbReference>
<name>A0A919VGM0_9CLOT</name>
<dbReference type="PROSITE" id="PS01039">
    <property type="entry name" value="SBP_BACTERIAL_3"/>
    <property type="match status" value="1"/>
</dbReference>
<keyword evidence="8" id="KW-1185">Reference proteome</keyword>
<dbReference type="SMART" id="SM00062">
    <property type="entry name" value="PBPb"/>
    <property type="match status" value="1"/>
</dbReference>
<feature type="chain" id="PRO_5038886336" evidence="5">
    <location>
        <begin position="29"/>
        <end position="275"/>
    </location>
</feature>
<evidence type="ECO:0000313" key="8">
    <source>
        <dbReference type="Proteomes" id="UP000679179"/>
    </source>
</evidence>
<evidence type="ECO:0000256" key="5">
    <source>
        <dbReference type="SAM" id="SignalP"/>
    </source>
</evidence>